<keyword evidence="4" id="KW-0378">Hydrolase</keyword>
<sequence length="207" mass="23465">MSEQINQIFARLKKHEGGIIGESEAQHSAVALPIVLENQKPSLLFQTRSYHLKNQPGDICFPGGKMEEQDLNSAETAVRELCEETGIKRLDATHIASLDKWMMPYGIVIHPHVFSLTDTSFAPNDEVEELFTVPIDALLNQKPEVYTISSKAELPEDFPYEKIPGGKDYPFRQTRLPEIFYEYKGKHIWGLTARILQHFLRVGALAT</sequence>
<dbReference type="Gene3D" id="3.90.79.10">
    <property type="entry name" value="Nucleoside Triphosphate Pyrophosphohydrolase"/>
    <property type="match status" value="1"/>
</dbReference>
<dbReference type="PANTHER" id="PTHR12992:SF11">
    <property type="entry name" value="MITOCHONDRIAL COENZYME A DIPHOSPHATASE NUDT8"/>
    <property type="match status" value="1"/>
</dbReference>
<dbReference type="InterPro" id="IPR015797">
    <property type="entry name" value="NUDIX_hydrolase-like_dom_sf"/>
</dbReference>
<dbReference type="GO" id="GO:0010945">
    <property type="term" value="F:coenzyme A diphosphatase activity"/>
    <property type="evidence" value="ECO:0007669"/>
    <property type="project" value="InterPro"/>
</dbReference>
<protein>
    <submittedName>
        <fullName evidence="8">8-oxo-dGTP pyrophosphatase MutT (NUDIX family)</fullName>
    </submittedName>
</protein>
<dbReference type="SUPFAM" id="SSF55811">
    <property type="entry name" value="Nudix"/>
    <property type="match status" value="1"/>
</dbReference>
<comment type="cofactor">
    <cofactor evidence="2">
        <name>Mg(2+)</name>
        <dbReference type="ChEBI" id="CHEBI:18420"/>
    </cofactor>
</comment>
<evidence type="ECO:0000313" key="9">
    <source>
        <dbReference type="Proteomes" id="UP000568839"/>
    </source>
</evidence>
<evidence type="ECO:0000256" key="3">
    <source>
        <dbReference type="ARBA" id="ARBA00022723"/>
    </source>
</evidence>
<evidence type="ECO:0000256" key="6">
    <source>
        <dbReference type="ARBA" id="ARBA00023211"/>
    </source>
</evidence>
<organism evidence="8 9">
    <name type="scientific">Geomicrobium halophilum</name>
    <dbReference type="NCBI Taxonomy" id="549000"/>
    <lineage>
        <taxon>Bacteria</taxon>
        <taxon>Bacillati</taxon>
        <taxon>Bacillota</taxon>
        <taxon>Bacilli</taxon>
        <taxon>Bacillales</taxon>
        <taxon>Geomicrobium</taxon>
    </lineage>
</organism>
<name>A0A841PI70_9BACL</name>
<evidence type="ECO:0000256" key="2">
    <source>
        <dbReference type="ARBA" id="ARBA00001946"/>
    </source>
</evidence>
<accession>A0A841PI70</accession>
<dbReference type="GO" id="GO:0046872">
    <property type="term" value="F:metal ion binding"/>
    <property type="evidence" value="ECO:0007669"/>
    <property type="project" value="UniProtKB-KW"/>
</dbReference>
<dbReference type="Proteomes" id="UP000568839">
    <property type="component" value="Unassembled WGS sequence"/>
</dbReference>
<dbReference type="InterPro" id="IPR045121">
    <property type="entry name" value="CoAse"/>
</dbReference>
<feature type="domain" description="Nudix hydrolase" evidence="7">
    <location>
        <begin position="25"/>
        <end position="160"/>
    </location>
</feature>
<comment type="cofactor">
    <cofactor evidence="1">
        <name>Mn(2+)</name>
        <dbReference type="ChEBI" id="CHEBI:29035"/>
    </cofactor>
</comment>
<evidence type="ECO:0000256" key="4">
    <source>
        <dbReference type="ARBA" id="ARBA00022801"/>
    </source>
</evidence>
<dbReference type="InterPro" id="IPR000086">
    <property type="entry name" value="NUDIX_hydrolase_dom"/>
</dbReference>
<keyword evidence="3" id="KW-0479">Metal-binding</keyword>
<comment type="caution">
    <text evidence="8">The sequence shown here is derived from an EMBL/GenBank/DDBJ whole genome shotgun (WGS) entry which is preliminary data.</text>
</comment>
<evidence type="ECO:0000313" key="8">
    <source>
        <dbReference type="EMBL" id="MBB6448577.1"/>
    </source>
</evidence>
<dbReference type="EMBL" id="JACHHJ010000001">
    <property type="protein sequence ID" value="MBB6448577.1"/>
    <property type="molecule type" value="Genomic_DNA"/>
</dbReference>
<dbReference type="PROSITE" id="PS51462">
    <property type="entry name" value="NUDIX"/>
    <property type="match status" value="1"/>
</dbReference>
<evidence type="ECO:0000259" key="7">
    <source>
        <dbReference type="PROSITE" id="PS51462"/>
    </source>
</evidence>
<dbReference type="Pfam" id="PF00293">
    <property type="entry name" value="NUDIX"/>
    <property type="match status" value="1"/>
</dbReference>
<reference evidence="8 9" key="1">
    <citation type="submission" date="2020-08" db="EMBL/GenBank/DDBJ databases">
        <title>Genomic Encyclopedia of Type Strains, Phase IV (KMG-IV): sequencing the most valuable type-strain genomes for metagenomic binning, comparative biology and taxonomic classification.</title>
        <authorList>
            <person name="Goeker M."/>
        </authorList>
    </citation>
    <scope>NUCLEOTIDE SEQUENCE [LARGE SCALE GENOMIC DNA]</scope>
    <source>
        <strain evidence="8 9">DSM 21769</strain>
    </source>
</reference>
<evidence type="ECO:0000256" key="5">
    <source>
        <dbReference type="ARBA" id="ARBA00022842"/>
    </source>
</evidence>
<gene>
    <name evidence="8" type="ORF">HNR44_000526</name>
</gene>
<dbReference type="PANTHER" id="PTHR12992">
    <property type="entry name" value="NUDIX HYDROLASE"/>
    <property type="match status" value="1"/>
</dbReference>
<dbReference type="CDD" id="cd03426">
    <property type="entry name" value="NUDIX_CoAse_Nudt7"/>
    <property type="match status" value="1"/>
</dbReference>
<dbReference type="RefSeq" id="WP_184402555.1">
    <property type="nucleotide sequence ID" value="NZ_JACHHJ010000001.1"/>
</dbReference>
<keyword evidence="6" id="KW-0464">Manganese</keyword>
<evidence type="ECO:0000256" key="1">
    <source>
        <dbReference type="ARBA" id="ARBA00001936"/>
    </source>
</evidence>
<proteinExistence type="predicted"/>
<dbReference type="AlphaFoldDB" id="A0A841PI70"/>
<keyword evidence="5" id="KW-0460">Magnesium</keyword>
<keyword evidence="9" id="KW-1185">Reference proteome</keyword>